<dbReference type="Gene3D" id="3.40.640.10">
    <property type="entry name" value="Type I PLP-dependent aspartate aminotransferase-like (Major domain)"/>
    <property type="match status" value="1"/>
</dbReference>
<dbReference type="Pfam" id="PF08659">
    <property type="entry name" value="KR"/>
    <property type="match status" value="1"/>
</dbReference>
<evidence type="ECO:0000256" key="4">
    <source>
        <dbReference type="PROSITE-ProRule" id="PRU01363"/>
    </source>
</evidence>
<evidence type="ECO:0000256" key="2">
    <source>
        <dbReference type="ARBA" id="ARBA00022553"/>
    </source>
</evidence>
<feature type="region of interest" description="Disordered" evidence="5">
    <location>
        <begin position="2665"/>
        <end position="2705"/>
    </location>
</feature>
<gene>
    <name evidence="8" type="ORF">BCR36DRAFT_414372</name>
</gene>
<name>A0A1Y1V2H3_9FUNG</name>
<dbReference type="InterPro" id="IPR016039">
    <property type="entry name" value="Thiolase-like"/>
</dbReference>
<dbReference type="CDD" id="cd00833">
    <property type="entry name" value="PKS"/>
    <property type="match status" value="1"/>
</dbReference>
<dbReference type="Pfam" id="PF00109">
    <property type="entry name" value="ketoacyl-synt"/>
    <property type="match status" value="1"/>
</dbReference>
<keyword evidence="9" id="KW-1185">Reference proteome</keyword>
<dbReference type="PROSITE" id="PS00606">
    <property type="entry name" value="KS3_1"/>
    <property type="match status" value="1"/>
</dbReference>
<feature type="compositionally biased region" description="Polar residues" evidence="5">
    <location>
        <begin position="2696"/>
        <end position="2705"/>
    </location>
</feature>
<feature type="domain" description="PKS/mFAS DH" evidence="7">
    <location>
        <begin position="1534"/>
        <end position="1830"/>
    </location>
</feature>
<dbReference type="SUPFAM" id="SSF53901">
    <property type="entry name" value="Thiolase-like"/>
    <property type="match status" value="1"/>
</dbReference>
<dbReference type="Gene3D" id="3.90.180.10">
    <property type="entry name" value="Medium-chain alcohol dehydrogenases, catalytic domain"/>
    <property type="match status" value="1"/>
</dbReference>
<feature type="compositionally biased region" description="Low complexity" evidence="5">
    <location>
        <begin position="2668"/>
        <end position="2677"/>
    </location>
</feature>
<dbReference type="InterPro" id="IPR014031">
    <property type="entry name" value="Ketoacyl_synth_C"/>
</dbReference>
<dbReference type="GO" id="GO:0004312">
    <property type="term" value="F:fatty acid synthase activity"/>
    <property type="evidence" value="ECO:0007669"/>
    <property type="project" value="TreeGrafter"/>
</dbReference>
<feature type="compositionally biased region" description="Polar residues" evidence="5">
    <location>
        <begin position="1533"/>
        <end position="1544"/>
    </location>
</feature>
<feature type="region of interest" description="Disordered" evidence="5">
    <location>
        <begin position="2723"/>
        <end position="2743"/>
    </location>
</feature>
<evidence type="ECO:0000259" key="6">
    <source>
        <dbReference type="PROSITE" id="PS52004"/>
    </source>
</evidence>
<evidence type="ECO:0000313" key="9">
    <source>
        <dbReference type="Proteomes" id="UP000193719"/>
    </source>
</evidence>
<dbReference type="SUPFAM" id="SSF52151">
    <property type="entry name" value="FabD/lysophospholipase-like"/>
    <property type="match status" value="1"/>
</dbReference>
<dbReference type="PANTHER" id="PTHR43775">
    <property type="entry name" value="FATTY ACID SYNTHASE"/>
    <property type="match status" value="1"/>
</dbReference>
<evidence type="ECO:0000259" key="7">
    <source>
        <dbReference type="PROSITE" id="PS52019"/>
    </source>
</evidence>
<feature type="active site" description="Proton acceptor; for dehydratase activity" evidence="4">
    <location>
        <position position="1572"/>
    </location>
</feature>
<reference evidence="8 9" key="1">
    <citation type="submission" date="2016-08" db="EMBL/GenBank/DDBJ databases">
        <title>Genomes of anaerobic fungi encode conserved fungal cellulosomes for biomass hydrolysis.</title>
        <authorList>
            <consortium name="DOE Joint Genome Institute"/>
            <person name="Haitjema C.H."/>
            <person name="Gilmore S.P."/>
            <person name="Henske J.K."/>
            <person name="Solomon K.V."/>
            <person name="De Groot R."/>
            <person name="Kuo A."/>
            <person name="Mondo S.J."/>
            <person name="Salamov A.A."/>
            <person name="Labutti K."/>
            <person name="Zhao Z."/>
            <person name="Chiniquy J."/>
            <person name="Barry K."/>
            <person name="Brewer H.M."/>
            <person name="Purvine S.O."/>
            <person name="Wright A.T."/>
            <person name="Boxma B."/>
            <person name="Van Alen T."/>
            <person name="Hackstein J.H."/>
            <person name="Baker S.E."/>
            <person name="Grigoriev I.V."/>
            <person name="O'Malley M.A."/>
        </authorList>
    </citation>
    <scope>NUCLEOTIDE SEQUENCE [LARGE SCALE GENOMIC DNA]</scope>
    <source>
        <strain evidence="9">finn</strain>
    </source>
</reference>
<protein>
    <recommendedName>
        <fullName evidence="10">Ketoacyl-synt-domain-containing protein</fullName>
    </recommendedName>
</protein>
<feature type="compositionally biased region" description="Basic and acidic residues" evidence="5">
    <location>
        <begin position="1432"/>
        <end position="1460"/>
    </location>
</feature>
<dbReference type="InterPro" id="IPR020843">
    <property type="entry name" value="ER"/>
</dbReference>
<dbReference type="Gene3D" id="3.40.47.10">
    <property type="match status" value="1"/>
</dbReference>
<dbReference type="GO" id="GO:0016491">
    <property type="term" value="F:oxidoreductase activity"/>
    <property type="evidence" value="ECO:0007669"/>
    <property type="project" value="InterPro"/>
</dbReference>
<dbReference type="GO" id="GO:0006633">
    <property type="term" value="P:fatty acid biosynthetic process"/>
    <property type="evidence" value="ECO:0007669"/>
    <property type="project" value="InterPro"/>
</dbReference>
<dbReference type="STRING" id="1754191.A0A1Y1V2H3"/>
<feature type="compositionally biased region" description="Low complexity" evidence="5">
    <location>
        <begin position="1499"/>
        <end position="1522"/>
    </location>
</feature>
<feature type="domain" description="Ketosynthase family 3 (KS3)" evidence="6">
    <location>
        <begin position="449"/>
        <end position="874"/>
    </location>
</feature>
<feature type="region of interest" description="N-terminal hotdog fold" evidence="4">
    <location>
        <begin position="1534"/>
        <end position="1664"/>
    </location>
</feature>
<feature type="region of interest" description="Disordered" evidence="5">
    <location>
        <begin position="1499"/>
        <end position="1544"/>
    </location>
</feature>
<dbReference type="InterPro" id="IPR042104">
    <property type="entry name" value="PKS_dehydratase_sf"/>
</dbReference>
<dbReference type="Gene3D" id="3.90.1150.10">
    <property type="entry name" value="Aspartate Aminotransferase, domain 1"/>
    <property type="match status" value="1"/>
</dbReference>
<feature type="compositionally biased region" description="Basic and acidic residues" evidence="5">
    <location>
        <begin position="2723"/>
        <end position="2735"/>
    </location>
</feature>
<keyword evidence="3" id="KW-0808">Transferase</keyword>
<sequence length="2971" mass="334644">MVVQDNILSKKYGNNIVTLVDSTGAIHIHDKSPLSSIKSTNKYFNFKSSSFLSLNKELKVKLEAEKAIKEYGLGSYGIFTPYHAELTEYIEKIYGEDCSIRTFQNDIRDILFNSLVSSQDFIFIDEQLNTSFKQTIKSLFLEKGHIIEYTHNTPLDLKSQLKAIQLKFPTVNKFIITEGVFENIGDVCYLNDIMDISKEFGCTLVLDESNALGVIGQKGFGSYDYHQCQQKADIIFCSMDKTLCSSGQFYVFNNKSISILLKNNTSLFDESIYYPINALSAAVAKTVLNIIFENTTDFKNITSSIDVHTQLVDNINYWKQKCQSIGLKLIDSPSAITSIIIDDVDAESLVELLFKNNIKCSFTKQINHNINTNILKFNILRSMTKKFINEAFNILQSVLINYYPHLIHMSTIPKEIQIENMIDPTQQTSSLLNENIIDSSDVTDYPKAYPKFAIIGTGIRLPGDINNKDDFWKVMIEKKVITGLTPEDRWDRDEWYCKTEKPGTIQTLYGGFIENAFDFDNKFFSISQKEALDATPEQRWLCELTVETIEDANINIDKFKGSNTGVFVGTSGIDYGSYVFSVPEKITKYTYSGIEPSIHANRVSYLFDLHGPSLSTNTACSSSLTALSIACNSMAAGDCEMAIVAGTNFFQAPANGVAYSQLRVVSKKGACRPFDSGADGYARLEGAGMVLLKPYEKAIRDNNKIYATILSTACNEDGKTASLTTPSSKAQYKLMKRVYEKGHIDPCTIDFIEAHGTGTAVGDPIEASSIGEAYGKINKANGNPAIPVGSVKGNVGHGEYLSGIIGLIKSTLILHKNMIVPQTAFDTLNPKIECEKLGIRIANKIEKFPGQGRHRVAVNSFGFGGANANAIIEEEPQFDKNNISVLLKKNKNGEEIPCPYVAFFSNSSLRLLKETLKKWLSVPEKELLPMIYLNSTTRTVLAYRIFIFAKTTEEFYRTIRNFIADDSLDNGYKVTDQMMYIETKSNRKKGTLMAFDEPLTYVNSFLKHSTYYNCCRNLYCNNKYFSDCIDYCDGIFKALSQRSLLQDYGLFTTEMMDNNKFKKFNSDLRKDPLVMIMFGGMVQLTLSALLKYYGLFPNAVIGYGAGEIVAAYVADKMDLKTTVKVLYHYGRVLSHAYSQENKVYTLTLICPISKIKQTIFTKLNQDEKDGISISGIPSPKFCLLSGDYNIMKKVSDIAKSENIAIYGAMQNNYGLHSMMINDKMKEDLVNSLKDIPLQTSDIAFFTTTKLNKDGKPYEGKLDGEYWWMNMRNPVLYAHALSQTVAFLPIDGKNIIEIGFGFDSIVLNDASSTFYEKERIYNLFTFDKFKMNNATNYDVSFVQLIHFMATLHGYNVTNNLDYNHLWESYVQVVGGHNTLQQLYSMHYDIPTRCWNHKYLRKYFKAERNGLPGNVDVGIKTEDIVYLEKLNQKDHSKSVPSKEETMKKEDITIKSEPKRIEKSTSAPIKETKTVTNDTVKPLPKAHSTSKIVNLSAFQAKSSSSSSSNINENSSSHYNNSSNDNNKNHSVHLKQNHPSISNPIQNKISTTTVEDFATEDDEFWSYENNQYLVDHKVNNQIVFPAAGSVSRAMYGFLNSRNSQKIQESKGHVALTQLEFTSLSVFQKRAEDQLNSKGPIPMKLYEDKNHQFTLKHQDGSIISKGNFVEIAKEFTDFPNLSDVVKSCTTVMGGKGIHKDLIYQRAAAIQLQYGPEFQLIQSGRSGRNYSYVKIRVTEEHSKMICHPAVLDNCFHSIITLGLGSGNRQVLPHRIKSIEMTNGGHFKPGLITCVSQLIYQDLDSVIINFYVYDEEGHPLSKISNMEFLVRKINIVRPLDWHNVLKYEKVKASEQKSFSISCSQVVIMGSAKQADAINIHIVPTLSSMNLKVYLITENHNQTIDYMLQNNFITKTNTTIVDVTLLDDTSITTAFTKIQYYVSQGLNLIIGNIIMTNAKVEENIESLFTASNTISSMLRVARAESRDCHMYSIQANSIDDFAKGLFSGCLGKDEPDVIYSKEYGLHVPRLVRETTIPTIHSKNVISEPKRFGNINKTIFRKTYGIPDLSKHEMDKESVVVKVSTISLQNNDILQNSLPDLSSLMKDSSVAECIGTIVHTGSNVKNFKKGDVVFGLNLQANDIPSTYVKIHQDLVFPVNTMDMDKQNNLLSSVYAYTVAIYLLNEIPTGESVLISTDASDLMQALATIAQQKGINLFIDDTSSKYSKANSNAFKNIKAQMINTRQASEYVRLVKQHTNGEGVGVIIDINVKFDKENTLEKCLRIDGEYIKVGNIDQSTKKRTTHKIVQMSHFKDNVITPVVRQAVEMIIHGKVEAIDLKTYPVSKINSATLEILSGRLQGKSCLEMCKKGEDDIEFECLPSRVFKENKSYLITGAFGGIGLKVGLWMQLRGARHIVLTTSSDPESKYKHPIVNALRQKGVHVTITKCDISKYDEVEKLFMETTPAIDGVFHFANKFGPKLIRDSSLDSFNTAFEPKARGALNLHKISQKGFSLSSFVLFSSVLDILGNSGQMAYGAANSYLNNLIYYRRRKGLSGQCFSLPAMKGSGYLSQWNQITQSREFSEVIEFLDSEDLPDILDFFLRDDVDPCLQLLSGIQINDKVINKHIAPITNIVKYKIHSEIDVPQLIQNQFPPLKFRKILEDKEQYILDKYVRNTHHSPPSSTNSSETEGEQVSDHSSYSSVSSTIGDNSNGDSSAIESNVEYISVDESIDSDKTLRNHEDKNKNSSSKKKYMKNVNDNKHVFYKHIKNGIYSLEMKNHYMDIEYAEELGQVITKLSQLKKMQALIIEYEEDFSKGLEPSLKDELLKKNPSKSKMNEVYKIYFNCLKLTNLNVPVISCLNGEITDHIILISLLSQWKIATRRSVFASYNNPVNISWMKELAKNSNNKNSMKLIKQVETEKISAITAYKHKYINDIAANFEQAKKNALEYVEKLINNSENIVPVISIKTEDIVKINKAIKI</sequence>
<dbReference type="Proteomes" id="UP000193719">
    <property type="component" value="Unassembled WGS sequence"/>
</dbReference>
<dbReference type="SMART" id="SM00825">
    <property type="entry name" value="PKS_KS"/>
    <property type="match status" value="1"/>
</dbReference>
<dbReference type="InterPro" id="IPR018201">
    <property type="entry name" value="Ketoacyl_synth_AS"/>
</dbReference>
<dbReference type="InterPro" id="IPR011032">
    <property type="entry name" value="GroES-like_sf"/>
</dbReference>
<dbReference type="Pfam" id="PF00698">
    <property type="entry name" value="Acyl_transf_1"/>
    <property type="match status" value="1"/>
</dbReference>
<dbReference type="InterPro" id="IPR016035">
    <property type="entry name" value="Acyl_Trfase/lysoPLipase"/>
</dbReference>
<keyword evidence="2" id="KW-0597">Phosphoprotein</keyword>
<dbReference type="PROSITE" id="PS52004">
    <property type="entry name" value="KS3_2"/>
    <property type="match status" value="1"/>
</dbReference>
<dbReference type="Pfam" id="PF14765">
    <property type="entry name" value="PS-DH"/>
    <property type="match status" value="1"/>
</dbReference>
<accession>A0A1Y1V2H3</accession>
<dbReference type="GO" id="GO:0004315">
    <property type="term" value="F:3-oxoacyl-[acyl-carrier-protein] synthase activity"/>
    <property type="evidence" value="ECO:0007669"/>
    <property type="project" value="InterPro"/>
</dbReference>
<dbReference type="PROSITE" id="PS52019">
    <property type="entry name" value="PKS_MFAS_DH"/>
    <property type="match status" value="1"/>
</dbReference>
<evidence type="ECO:0000256" key="3">
    <source>
        <dbReference type="ARBA" id="ARBA00022679"/>
    </source>
</evidence>
<dbReference type="InterPro" id="IPR001227">
    <property type="entry name" value="Ac_transferase_dom_sf"/>
</dbReference>
<dbReference type="InterPro" id="IPR057326">
    <property type="entry name" value="KR_dom"/>
</dbReference>
<dbReference type="InterPro" id="IPR049900">
    <property type="entry name" value="PKS_mFAS_DH"/>
</dbReference>
<dbReference type="InterPro" id="IPR036291">
    <property type="entry name" value="NAD(P)-bd_dom_sf"/>
</dbReference>
<organism evidence="8 9">
    <name type="scientific">Piromyces finnis</name>
    <dbReference type="NCBI Taxonomy" id="1754191"/>
    <lineage>
        <taxon>Eukaryota</taxon>
        <taxon>Fungi</taxon>
        <taxon>Fungi incertae sedis</taxon>
        <taxon>Chytridiomycota</taxon>
        <taxon>Chytridiomycota incertae sedis</taxon>
        <taxon>Neocallimastigomycetes</taxon>
        <taxon>Neocallimastigales</taxon>
        <taxon>Neocallimastigaceae</taxon>
        <taxon>Piromyces</taxon>
    </lineage>
</organism>
<dbReference type="SUPFAM" id="SSF50129">
    <property type="entry name" value="GroES-like"/>
    <property type="match status" value="1"/>
</dbReference>
<dbReference type="SUPFAM" id="SSF51735">
    <property type="entry name" value="NAD(P)-binding Rossmann-fold domains"/>
    <property type="match status" value="1"/>
</dbReference>
<dbReference type="SMART" id="SM00827">
    <property type="entry name" value="PKS_AT"/>
    <property type="match status" value="1"/>
</dbReference>
<feature type="region of interest" description="C-terminal hotdog fold" evidence="4">
    <location>
        <begin position="1684"/>
        <end position="1830"/>
    </location>
</feature>
<dbReference type="OrthoDB" id="329835at2759"/>
<dbReference type="InterPro" id="IPR015424">
    <property type="entry name" value="PyrdxlP-dep_Trfase"/>
</dbReference>
<dbReference type="InterPro" id="IPR015422">
    <property type="entry name" value="PyrdxlP-dep_Trfase_small"/>
</dbReference>
<dbReference type="EMBL" id="MCFH01000038">
    <property type="protein sequence ID" value="ORX45774.1"/>
    <property type="molecule type" value="Genomic_DNA"/>
</dbReference>
<dbReference type="SUPFAM" id="SSF53383">
    <property type="entry name" value="PLP-dependent transferases"/>
    <property type="match status" value="1"/>
</dbReference>
<proteinExistence type="predicted"/>
<evidence type="ECO:0000313" key="8">
    <source>
        <dbReference type="EMBL" id="ORX45774.1"/>
    </source>
</evidence>
<dbReference type="PANTHER" id="PTHR43775:SF37">
    <property type="entry name" value="SI:DKEY-61P9.11"/>
    <property type="match status" value="1"/>
</dbReference>
<dbReference type="Gene3D" id="3.40.50.720">
    <property type="entry name" value="NAD(P)-binding Rossmann-like Domain"/>
    <property type="match status" value="2"/>
</dbReference>
<keyword evidence="1" id="KW-0596">Phosphopantetheine</keyword>
<dbReference type="Gene3D" id="3.90.226.10">
    <property type="entry name" value="2-enoyl-CoA Hydratase, Chain A, domain 1"/>
    <property type="match status" value="1"/>
</dbReference>
<feature type="active site" description="Proton donor; for dehydratase activity" evidence="4">
    <location>
        <position position="1746"/>
    </location>
</feature>
<feature type="region of interest" description="Disordered" evidence="5">
    <location>
        <begin position="1432"/>
        <end position="1484"/>
    </location>
</feature>
<reference evidence="8 9" key="2">
    <citation type="submission" date="2016-08" db="EMBL/GenBank/DDBJ databases">
        <title>Pervasive Adenine N6-methylation of Active Genes in Fungi.</title>
        <authorList>
            <consortium name="DOE Joint Genome Institute"/>
            <person name="Mondo S.J."/>
            <person name="Dannebaum R.O."/>
            <person name="Kuo R.C."/>
            <person name="Labutti K."/>
            <person name="Haridas S."/>
            <person name="Kuo A."/>
            <person name="Salamov A."/>
            <person name="Ahrendt S.R."/>
            <person name="Lipzen A."/>
            <person name="Sullivan W."/>
            <person name="Andreopoulos W.B."/>
            <person name="Clum A."/>
            <person name="Lindquist E."/>
            <person name="Daum C."/>
            <person name="Ramamoorthy G.K."/>
            <person name="Gryganskyi A."/>
            <person name="Culley D."/>
            <person name="Magnuson J.K."/>
            <person name="James T.Y."/>
            <person name="O'Malley M.A."/>
            <person name="Stajich J.E."/>
            <person name="Spatafora J.W."/>
            <person name="Visel A."/>
            <person name="Grigoriev I.V."/>
        </authorList>
    </citation>
    <scope>NUCLEOTIDE SEQUENCE [LARGE SCALE GENOMIC DNA]</scope>
    <source>
        <strain evidence="9">finn</strain>
    </source>
</reference>
<dbReference type="InterPro" id="IPR015421">
    <property type="entry name" value="PyrdxlP-dep_Trfase_major"/>
</dbReference>
<dbReference type="InterPro" id="IPR014043">
    <property type="entry name" value="Acyl_transferase_dom"/>
</dbReference>
<dbReference type="Gene3D" id="3.10.129.110">
    <property type="entry name" value="Polyketide synthase dehydratase"/>
    <property type="match status" value="1"/>
</dbReference>
<dbReference type="SMART" id="SM00822">
    <property type="entry name" value="PKS_KR"/>
    <property type="match status" value="1"/>
</dbReference>
<dbReference type="SMART" id="SM00829">
    <property type="entry name" value="PKS_ER"/>
    <property type="match status" value="1"/>
</dbReference>
<comment type="caution">
    <text evidence="8">The sequence shown here is derived from an EMBL/GenBank/DDBJ whole genome shotgun (WGS) entry which is preliminary data.</text>
</comment>
<evidence type="ECO:0008006" key="10">
    <source>
        <dbReference type="Google" id="ProtNLM"/>
    </source>
</evidence>
<dbReference type="InterPro" id="IPR020841">
    <property type="entry name" value="PKS_Beta-ketoAc_synthase_dom"/>
</dbReference>
<dbReference type="InterPro" id="IPR050091">
    <property type="entry name" value="PKS_NRPS_Biosynth_Enz"/>
</dbReference>
<dbReference type="Pfam" id="PF02801">
    <property type="entry name" value="Ketoacyl-synt_C"/>
    <property type="match status" value="1"/>
</dbReference>
<feature type="compositionally biased region" description="Low complexity" evidence="5">
    <location>
        <begin position="2686"/>
        <end position="2695"/>
    </location>
</feature>
<dbReference type="InterPro" id="IPR014030">
    <property type="entry name" value="Ketoacyl_synth_N"/>
</dbReference>
<evidence type="ECO:0000256" key="1">
    <source>
        <dbReference type="ARBA" id="ARBA00022450"/>
    </source>
</evidence>
<dbReference type="InterPro" id="IPR013968">
    <property type="entry name" value="PKS_KR"/>
</dbReference>
<dbReference type="InterPro" id="IPR049551">
    <property type="entry name" value="PKS_DH_C"/>
</dbReference>
<evidence type="ECO:0000256" key="5">
    <source>
        <dbReference type="SAM" id="MobiDB-lite"/>
    </source>
</evidence>
<dbReference type="Gene3D" id="3.40.366.10">
    <property type="entry name" value="Malonyl-Coenzyme A Acyl Carrier Protein, domain 2"/>
    <property type="match status" value="1"/>
</dbReference>